<feature type="compositionally biased region" description="Gly residues" evidence="1">
    <location>
        <begin position="211"/>
        <end position="226"/>
    </location>
</feature>
<dbReference type="Pfam" id="PF12585">
    <property type="entry name" value="DUF3759"/>
    <property type="match status" value="1"/>
</dbReference>
<feature type="compositionally biased region" description="Basic residues" evidence="1">
    <location>
        <begin position="227"/>
        <end position="242"/>
    </location>
</feature>
<dbReference type="Proteomes" id="UP000076532">
    <property type="component" value="Unassembled WGS sequence"/>
</dbReference>
<gene>
    <name evidence="2" type="ORF">FIBSPDRAFT_864647</name>
</gene>
<accession>A0A166GB65</accession>
<name>A0A166GB65_9AGAM</name>
<evidence type="ECO:0000313" key="3">
    <source>
        <dbReference type="Proteomes" id="UP000076532"/>
    </source>
</evidence>
<dbReference type="AlphaFoldDB" id="A0A166GB65"/>
<organism evidence="2 3">
    <name type="scientific">Athelia psychrophila</name>
    <dbReference type="NCBI Taxonomy" id="1759441"/>
    <lineage>
        <taxon>Eukaryota</taxon>
        <taxon>Fungi</taxon>
        <taxon>Dikarya</taxon>
        <taxon>Basidiomycota</taxon>
        <taxon>Agaricomycotina</taxon>
        <taxon>Agaricomycetes</taxon>
        <taxon>Agaricomycetidae</taxon>
        <taxon>Atheliales</taxon>
        <taxon>Atheliaceae</taxon>
        <taxon>Athelia</taxon>
    </lineage>
</organism>
<protein>
    <submittedName>
        <fullName evidence="2">Uncharacterized protein</fullName>
    </submittedName>
</protein>
<reference evidence="2 3" key="1">
    <citation type="journal article" date="2016" name="Mol. Biol. Evol.">
        <title>Comparative Genomics of Early-Diverging Mushroom-Forming Fungi Provides Insights into the Origins of Lignocellulose Decay Capabilities.</title>
        <authorList>
            <person name="Nagy L.G."/>
            <person name="Riley R."/>
            <person name="Tritt A."/>
            <person name="Adam C."/>
            <person name="Daum C."/>
            <person name="Floudas D."/>
            <person name="Sun H."/>
            <person name="Yadav J.S."/>
            <person name="Pangilinan J."/>
            <person name="Larsson K.H."/>
            <person name="Matsuura K."/>
            <person name="Barry K."/>
            <person name="Labutti K."/>
            <person name="Kuo R."/>
            <person name="Ohm R.A."/>
            <person name="Bhattacharya S.S."/>
            <person name="Shirouzu T."/>
            <person name="Yoshinaga Y."/>
            <person name="Martin F.M."/>
            <person name="Grigoriev I.V."/>
            <person name="Hibbett D.S."/>
        </authorList>
    </citation>
    <scope>NUCLEOTIDE SEQUENCE [LARGE SCALE GENOMIC DNA]</scope>
    <source>
        <strain evidence="2 3">CBS 109695</strain>
    </source>
</reference>
<dbReference type="STRING" id="436010.A0A166GB65"/>
<dbReference type="PANTHER" id="PTHR37450">
    <property type="entry name" value="CIPC PROTEIN"/>
    <property type="match status" value="1"/>
</dbReference>
<feature type="region of interest" description="Disordered" evidence="1">
    <location>
        <begin position="198"/>
        <end position="242"/>
    </location>
</feature>
<evidence type="ECO:0000256" key="1">
    <source>
        <dbReference type="SAM" id="MobiDB-lite"/>
    </source>
</evidence>
<dbReference type="InterPro" id="IPR022234">
    <property type="entry name" value="DUF3759"/>
</dbReference>
<sequence length="242" mass="25731">MNFFSSASQLFGQDDAQMHYQNAYHQYQPHHAKLSHEVISGAAGFAAMHAYEAHLRKTGKEPSHSLMKEMLAGIAAAEVDRLIETKGLDYIDRHKAHKMAKKQAHHLAHQRYGDGGNGWGYAQSQGGYAGAYDFNGRGAPWGTQGCPSYGGGGYGGPQMGGGYGGPQMGGGYGGQQMGGGYGGPQQGYYPQQGPQMGYGGPQFGGPPPPGMMGGGYPQQGFQGQGGGKHHHHHKHHHHNQGF</sequence>
<evidence type="ECO:0000313" key="2">
    <source>
        <dbReference type="EMBL" id="KZP17655.1"/>
    </source>
</evidence>
<dbReference type="OrthoDB" id="9895617at2759"/>
<dbReference type="PANTHER" id="PTHR37450:SF1">
    <property type="entry name" value="CIPC PROTEIN"/>
    <property type="match status" value="1"/>
</dbReference>
<keyword evidence="3" id="KW-1185">Reference proteome</keyword>
<dbReference type="EMBL" id="KV417580">
    <property type="protein sequence ID" value="KZP17655.1"/>
    <property type="molecule type" value="Genomic_DNA"/>
</dbReference>
<proteinExistence type="predicted"/>